<dbReference type="OrthoDB" id="341259at2759"/>
<proteinExistence type="predicted"/>
<dbReference type="InterPro" id="IPR036770">
    <property type="entry name" value="Ankyrin_rpt-contain_sf"/>
</dbReference>
<evidence type="ECO:0000313" key="3">
    <source>
        <dbReference type="WBParaSite" id="Bm17859.1"/>
    </source>
</evidence>
<gene>
    <name evidence="1 3" type="primary">Bm17859</name>
    <name evidence="1" type="ORF">BM_BM17859</name>
</gene>
<dbReference type="Proteomes" id="UP000006672">
    <property type="component" value="Unassembled WGS sequence"/>
</dbReference>
<reference evidence="3" key="3">
    <citation type="submission" date="2019-12" db="UniProtKB">
        <authorList>
            <consortium name="WormBaseParasite"/>
        </authorList>
    </citation>
    <scope>IDENTIFICATION</scope>
</reference>
<protein>
    <submittedName>
        <fullName evidence="3">ANK_REP_REGION domain-containing protein</fullName>
    </submittedName>
</protein>
<accession>A0A5S6PEM2</accession>
<reference evidence="2" key="1">
    <citation type="journal article" date="2007" name="Science">
        <title>Draft genome of the filarial nematode parasite Brugia malayi.</title>
        <authorList>
            <person name="Ghedin E."/>
            <person name="Wang S."/>
            <person name="Spiro D."/>
            <person name="Caler E."/>
            <person name="Zhao Q."/>
            <person name="Crabtree J."/>
            <person name="Allen J.E."/>
            <person name="Delcher A.L."/>
            <person name="Guiliano D.B."/>
            <person name="Miranda-Saavedra D."/>
            <person name="Angiuoli S.V."/>
            <person name="Creasy T."/>
            <person name="Amedeo P."/>
            <person name="Haas B."/>
            <person name="El-Sayed N.M."/>
            <person name="Wortman J.R."/>
            <person name="Feldblyum T."/>
            <person name="Tallon L."/>
            <person name="Schatz M."/>
            <person name="Shumway M."/>
            <person name="Koo H."/>
            <person name="Salzberg S.L."/>
            <person name="Schobel S."/>
            <person name="Pertea M."/>
            <person name="Pop M."/>
            <person name="White O."/>
            <person name="Barton G.J."/>
            <person name="Carlow C.K."/>
            <person name="Crawford M.J."/>
            <person name="Daub J."/>
            <person name="Dimmic M.W."/>
            <person name="Estes C.F."/>
            <person name="Foster J.M."/>
            <person name="Ganatra M."/>
            <person name="Gregory W.F."/>
            <person name="Johnson N.M."/>
            <person name="Jin J."/>
            <person name="Komuniecki R."/>
            <person name="Korf I."/>
            <person name="Kumar S."/>
            <person name="Laney S."/>
            <person name="Li B.W."/>
            <person name="Li W."/>
            <person name="Lindblom T.H."/>
            <person name="Lustigman S."/>
            <person name="Ma D."/>
            <person name="Maina C.V."/>
            <person name="Martin D.M."/>
            <person name="McCarter J.P."/>
            <person name="McReynolds L."/>
            <person name="Mitreva M."/>
            <person name="Nutman T.B."/>
            <person name="Parkinson J."/>
            <person name="Peregrin-Alvarez J.M."/>
            <person name="Poole C."/>
            <person name="Ren Q."/>
            <person name="Saunders L."/>
            <person name="Sluder A.E."/>
            <person name="Smith K."/>
            <person name="Stanke M."/>
            <person name="Unnasch T.R."/>
            <person name="Ware J."/>
            <person name="Wei A.D."/>
            <person name="Weil G."/>
            <person name="Williams D.J."/>
            <person name="Zhang Y."/>
            <person name="Williams S.A."/>
            <person name="Fraser-Liggett C."/>
            <person name="Slatko B."/>
            <person name="Blaxter M.L."/>
            <person name="Scott A.L."/>
        </authorList>
    </citation>
    <scope>NUCLEOTIDE SEQUENCE</scope>
    <source>
        <strain evidence="2">FR3</strain>
    </source>
</reference>
<name>A0A4E9FT02_BRUMA</name>
<evidence type="ECO:0000313" key="1">
    <source>
        <dbReference type="EMBL" id="VIO99605.1"/>
    </source>
</evidence>
<dbReference type="CTD" id="66059037"/>
<evidence type="ECO:0000313" key="2">
    <source>
        <dbReference type="Proteomes" id="UP000006672"/>
    </source>
</evidence>
<dbReference type="SUPFAM" id="SSF48403">
    <property type="entry name" value="Ankyrin repeat"/>
    <property type="match status" value="1"/>
</dbReference>
<dbReference type="Gene3D" id="1.25.40.20">
    <property type="entry name" value="Ankyrin repeat-containing domain"/>
    <property type="match status" value="1"/>
</dbReference>
<keyword evidence="2" id="KW-1185">Reference proteome</keyword>
<dbReference type="GeneID" id="66059037"/>
<dbReference type="WBParaSite" id="Bm17859.1">
    <property type="protein sequence ID" value="Bm17859.1"/>
    <property type="gene ID" value="WBGene00269001"/>
</dbReference>
<sequence length="123" mass="14173">MTMEYEEWKEILSAIDKETINGQRYIWLLRSHIDIVKNPLEGNVNVDDDEDKCTPSHCIKGAQATETLIEAGANVNADDKDKCTPSHVSRAYRQQKLIEAGVSGQKLWKRYCRCCAKQRQRFQ</sequence>
<dbReference type="RefSeq" id="XP_042938554.1">
    <property type="nucleotide sequence ID" value="XM_043082620.1"/>
</dbReference>
<dbReference type="AlphaFoldDB" id="A0A4E9FT02"/>
<dbReference type="KEGG" id="bmy:BM_BM17859"/>
<reference evidence="1" key="2">
    <citation type="submission" date="2019-04" db="EMBL/GenBank/DDBJ databases">
        <authorList>
            <person name="Howe K."/>
            <person name="Paulini M."/>
            <person name="Williams G."/>
        </authorList>
    </citation>
    <scope>NUCLEOTIDE SEQUENCE [LARGE SCALE GENOMIC DNA]</scope>
    <source>
        <strain evidence="1">FR3</strain>
    </source>
</reference>
<organism evidence="1">
    <name type="scientific">Brugia malayi</name>
    <name type="common">Filarial nematode worm</name>
    <dbReference type="NCBI Taxonomy" id="6279"/>
    <lineage>
        <taxon>Eukaryota</taxon>
        <taxon>Metazoa</taxon>
        <taxon>Ecdysozoa</taxon>
        <taxon>Nematoda</taxon>
        <taxon>Chromadorea</taxon>
        <taxon>Rhabditida</taxon>
        <taxon>Spirurina</taxon>
        <taxon>Spiruromorpha</taxon>
        <taxon>Filarioidea</taxon>
        <taxon>Onchocercidae</taxon>
        <taxon>Brugia</taxon>
    </lineage>
</organism>
<accession>A0A4E9FT02</accession>
<dbReference type="EMBL" id="CAAKNF010000195">
    <property type="protein sequence ID" value="VIO99605.1"/>
    <property type="molecule type" value="Genomic_DNA"/>
</dbReference>